<dbReference type="EMBL" id="SIJK02000007">
    <property type="protein sequence ID" value="MBP1465236.1"/>
    <property type="molecule type" value="Genomic_DNA"/>
</dbReference>
<dbReference type="InterPro" id="IPR011059">
    <property type="entry name" value="Metal-dep_hydrolase_composite"/>
</dbReference>
<dbReference type="InterPro" id="IPR051781">
    <property type="entry name" value="Metallo-dep_Hydrolase"/>
</dbReference>
<evidence type="ECO:0000313" key="1">
    <source>
        <dbReference type="EMBL" id="MBP1465236.1"/>
    </source>
</evidence>
<dbReference type="GO" id="GO:0016787">
    <property type="term" value="F:hydrolase activity"/>
    <property type="evidence" value="ECO:0007669"/>
    <property type="project" value="UniProtKB-KW"/>
</dbReference>
<protein>
    <submittedName>
        <fullName evidence="1">Alpha-D-ribose 1-methylphosphonate 5-triphosphate diphosphatase</fullName>
        <ecNumber evidence="1">3.6.1.63</ecNumber>
    </submittedName>
</protein>
<dbReference type="Gene3D" id="3.20.20.140">
    <property type="entry name" value="Metal-dependent hydrolases"/>
    <property type="match status" value="1"/>
</dbReference>
<accession>A0ABS4D721</accession>
<keyword evidence="2" id="KW-1185">Reference proteome</keyword>
<name>A0ABS4D721_9CHLR</name>
<dbReference type="PANTHER" id="PTHR43135:SF3">
    <property type="entry name" value="ALPHA-D-RIBOSE 1-METHYLPHOSPHONATE 5-TRIPHOSPHATE DIPHOSPHATASE"/>
    <property type="match status" value="1"/>
</dbReference>
<sequence>MLITNVRIVLPTMVIERGWLRIEGEQIAAFDEGDAVVGDMPIVEGRGLTLIPGMIDIHGDMLEREIEPRLGADFPIDMAIFELDKRLAAAGITTAYAALSFWDHDSHDNTRRLDTVRLMTEHIHQLRPQLLIDLRVHARFEVSTPIVSPMLGDLLETGQIELLSLMDHTPGQGQYRNIERYVTSMSQWRRIPRDHVEEELGQRLAQAGSLEERWALARDIAALAAEMGLPIASHDDDTSAKVDLVATLGATIAEFPVTLEAAQEARLQGMAIVMGGPNALRGVSHSGNLSAREAVAAGLVDCLATDYHPGTLLHAAFGLAREGITDLPTSIGLVTAGPAAALNMAEHGRIAPGLRADLCLVEDGRLPRMRGTIRNGTPIYWDKVMWERASRG</sequence>
<dbReference type="EC" id="3.6.1.63" evidence="1"/>
<dbReference type="InterPro" id="IPR012696">
    <property type="entry name" value="PhnM"/>
</dbReference>
<dbReference type="Proteomes" id="UP001193081">
    <property type="component" value="Unassembled WGS sequence"/>
</dbReference>
<dbReference type="PIRSF" id="PIRSF038971">
    <property type="entry name" value="PhnM"/>
    <property type="match status" value="1"/>
</dbReference>
<dbReference type="NCBIfam" id="NF011987">
    <property type="entry name" value="PRK15446.2-3"/>
    <property type="match status" value="1"/>
</dbReference>
<dbReference type="InterPro" id="IPR032466">
    <property type="entry name" value="Metal_Hydrolase"/>
</dbReference>
<dbReference type="RefSeq" id="WP_135477279.1">
    <property type="nucleotide sequence ID" value="NZ_SIJK02000007.1"/>
</dbReference>
<comment type="caution">
    <text evidence="1">The sequence shown here is derived from an EMBL/GenBank/DDBJ whole genome shotgun (WGS) entry which is preliminary data.</text>
</comment>
<dbReference type="Gene3D" id="2.30.40.10">
    <property type="entry name" value="Urease, subunit C, domain 1"/>
    <property type="match status" value="1"/>
</dbReference>
<dbReference type="NCBIfam" id="NF011988">
    <property type="entry name" value="PRK15446.2-4"/>
    <property type="match status" value="1"/>
</dbReference>
<reference evidence="1 2" key="1">
    <citation type="submission" date="2021-03" db="EMBL/GenBank/DDBJ databases">
        <authorList>
            <person name="Grouzdev D.S."/>
        </authorList>
    </citation>
    <scope>NUCLEOTIDE SEQUENCE [LARGE SCALE GENOMIC DNA]</scope>
    <source>
        <strain evidence="1 2">M50-1</strain>
    </source>
</reference>
<proteinExistence type="predicted"/>
<organism evidence="1 2">
    <name type="scientific">Candidatus Chloroploca mongolica</name>
    <dbReference type="NCBI Taxonomy" id="2528176"/>
    <lineage>
        <taxon>Bacteria</taxon>
        <taxon>Bacillati</taxon>
        <taxon>Chloroflexota</taxon>
        <taxon>Chloroflexia</taxon>
        <taxon>Chloroflexales</taxon>
        <taxon>Chloroflexineae</taxon>
        <taxon>Oscillochloridaceae</taxon>
        <taxon>Candidatus Chloroploca</taxon>
    </lineage>
</organism>
<keyword evidence="1" id="KW-0378">Hydrolase</keyword>
<dbReference type="NCBIfam" id="NF011990">
    <property type="entry name" value="PRK15446.2-6"/>
    <property type="match status" value="1"/>
</dbReference>
<evidence type="ECO:0000313" key="2">
    <source>
        <dbReference type="Proteomes" id="UP001193081"/>
    </source>
</evidence>
<dbReference type="PANTHER" id="PTHR43135">
    <property type="entry name" value="ALPHA-D-RIBOSE 1-METHYLPHOSPHONATE 5-TRIPHOSPHATE DIPHOSPHATASE"/>
    <property type="match status" value="1"/>
</dbReference>
<dbReference type="SUPFAM" id="SSF51338">
    <property type="entry name" value="Composite domain of metallo-dependent hydrolases"/>
    <property type="match status" value="1"/>
</dbReference>
<dbReference type="NCBIfam" id="NF011984">
    <property type="entry name" value="PRK15446.1-5"/>
    <property type="match status" value="1"/>
</dbReference>
<gene>
    <name evidence="1" type="ORF">EYB53_005905</name>
</gene>
<dbReference type="NCBIfam" id="TIGR02318">
    <property type="entry name" value="phosphono_phnM"/>
    <property type="match status" value="1"/>
</dbReference>
<dbReference type="SUPFAM" id="SSF51556">
    <property type="entry name" value="Metallo-dependent hydrolases"/>
    <property type="match status" value="1"/>
</dbReference>